<dbReference type="Proteomes" id="UP000828390">
    <property type="component" value="Unassembled WGS sequence"/>
</dbReference>
<name>A0A9D4L0W1_DREPO</name>
<dbReference type="PANTHER" id="PTHR12482">
    <property type="entry name" value="LIPASE ROG1-RELATED-RELATED"/>
    <property type="match status" value="1"/>
</dbReference>
<dbReference type="AlphaFoldDB" id="A0A9D4L0W1"/>
<reference evidence="2" key="1">
    <citation type="journal article" date="2019" name="bioRxiv">
        <title>The Genome of the Zebra Mussel, Dreissena polymorpha: A Resource for Invasive Species Research.</title>
        <authorList>
            <person name="McCartney M.A."/>
            <person name="Auch B."/>
            <person name="Kono T."/>
            <person name="Mallez S."/>
            <person name="Zhang Y."/>
            <person name="Obille A."/>
            <person name="Becker A."/>
            <person name="Abrahante J.E."/>
            <person name="Garbe J."/>
            <person name="Badalamenti J.P."/>
            <person name="Herman A."/>
            <person name="Mangelson H."/>
            <person name="Liachko I."/>
            <person name="Sullivan S."/>
            <person name="Sone E.D."/>
            <person name="Koren S."/>
            <person name="Silverstein K.A.T."/>
            <person name="Beckman K.B."/>
            <person name="Gohl D.M."/>
        </authorList>
    </citation>
    <scope>NUCLEOTIDE SEQUENCE</scope>
    <source>
        <strain evidence="2">Duluth1</strain>
        <tissue evidence="2">Whole animal</tissue>
    </source>
</reference>
<dbReference type="InterPro" id="IPR044294">
    <property type="entry name" value="Lipase-like"/>
</dbReference>
<dbReference type="InterPro" id="IPR007751">
    <property type="entry name" value="DUF676_lipase-like"/>
</dbReference>
<protein>
    <recommendedName>
        <fullName evidence="1">DUF676 domain-containing protein</fullName>
    </recommendedName>
</protein>
<gene>
    <name evidence="2" type="ORF">DPMN_092086</name>
</gene>
<evidence type="ECO:0000313" key="2">
    <source>
        <dbReference type="EMBL" id="KAH3849683.1"/>
    </source>
</evidence>
<feature type="domain" description="DUF676" evidence="1">
    <location>
        <begin position="15"/>
        <end position="77"/>
    </location>
</feature>
<comment type="caution">
    <text evidence="2">The sequence shown here is derived from an EMBL/GenBank/DDBJ whole genome shotgun (WGS) entry which is preliminary data.</text>
</comment>
<proteinExistence type="predicted"/>
<keyword evidence="3" id="KW-1185">Reference proteome</keyword>
<reference evidence="2" key="2">
    <citation type="submission" date="2020-11" db="EMBL/GenBank/DDBJ databases">
        <authorList>
            <person name="McCartney M.A."/>
            <person name="Auch B."/>
            <person name="Kono T."/>
            <person name="Mallez S."/>
            <person name="Becker A."/>
            <person name="Gohl D.M."/>
            <person name="Silverstein K.A.T."/>
            <person name="Koren S."/>
            <person name="Bechman K.B."/>
            <person name="Herman A."/>
            <person name="Abrahante J.E."/>
            <person name="Garbe J."/>
        </authorList>
    </citation>
    <scope>NUCLEOTIDE SEQUENCE</scope>
    <source>
        <strain evidence="2">Duluth1</strain>
        <tissue evidence="2">Whole animal</tissue>
    </source>
</reference>
<sequence>MKTFKPNVLKWENSGNSADLRLVKTYMEMSLPGYRLEFLMSERNQSDTFADFDVMTKRLVAEVVIHIDMYSLKVARIR</sequence>
<dbReference type="Pfam" id="PF05057">
    <property type="entry name" value="DUF676"/>
    <property type="match status" value="1"/>
</dbReference>
<accession>A0A9D4L0W1</accession>
<dbReference type="EMBL" id="JAIWYP010000003">
    <property type="protein sequence ID" value="KAH3849683.1"/>
    <property type="molecule type" value="Genomic_DNA"/>
</dbReference>
<evidence type="ECO:0000313" key="3">
    <source>
        <dbReference type="Proteomes" id="UP000828390"/>
    </source>
</evidence>
<organism evidence="2 3">
    <name type="scientific">Dreissena polymorpha</name>
    <name type="common">Zebra mussel</name>
    <name type="synonym">Mytilus polymorpha</name>
    <dbReference type="NCBI Taxonomy" id="45954"/>
    <lineage>
        <taxon>Eukaryota</taxon>
        <taxon>Metazoa</taxon>
        <taxon>Spiralia</taxon>
        <taxon>Lophotrochozoa</taxon>
        <taxon>Mollusca</taxon>
        <taxon>Bivalvia</taxon>
        <taxon>Autobranchia</taxon>
        <taxon>Heteroconchia</taxon>
        <taxon>Euheterodonta</taxon>
        <taxon>Imparidentia</taxon>
        <taxon>Neoheterodontei</taxon>
        <taxon>Myida</taxon>
        <taxon>Dreissenoidea</taxon>
        <taxon>Dreissenidae</taxon>
        <taxon>Dreissena</taxon>
    </lineage>
</organism>
<dbReference type="PANTHER" id="PTHR12482:SF5">
    <property type="entry name" value="DUF676 DOMAIN-CONTAINING PROTEIN"/>
    <property type="match status" value="1"/>
</dbReference>
<evidence type="ECO:0000259" key="1">
    <source>
        <dbReference type="Pfam" id="PF05057"/>
    </source>
</evidence>